<dbReference type="GO" id="GO:0006401">
    <property type="term" value="P:RNA catabolic process"/>
    <property type="evidence" value="ECO:0007669"/>
    <property type="project" value="InterPro"/>
</dbReference>
<proteinExistence type="predicted"/>
<protein>
    <submittedName>
        <fullName evidence="1">Uncharacterized protein</fullName>
    </submittedName>
</protein>
<evidence type="ECO:0000313" key="1">
    <source>
        <dbReference type="EMBL" id="KAK9989253.1"/>
    </source>
</evidence>
<sequence>MEMETETETETETEINLSVKEEGLKIEDLSGKVHQLPCSVKYDGPSSVSQYFKPKPTPATGIQESFFRGRNLLGTTLPIPHPYSGFVIGKKSFVKRKASDMSEEKNSSCWEVKAKFQNLTYWNHDTLPSHDDAFSRSFHWLSVAEALHKPVTAEDLVSASVALKKMD</sequence>
<dbReference type="GO" id="GO:0032299">
    <property type="term" value="C:ribonuclease H2 complex"/>
    <property type="evidence" value="ECO:0007669"/>
    <property type="project" value="InterPro"/>
</dbReference>
<reference evidence="1 2" key="1">
    <citation type="submission" date="2024-01" db="EMBL/GenBank/DDBJ databases">
        <title>A telomere-to-telomere, gap-free genome of sweet tea (Lithocarpus litseifolius).</title>
        <authorList>
            <person name="Zhou J."/>
        </authorList>
    </citation>
    <scope>NUCLEOTIDE SEQUENCE [LARGE SCALE GENOMIC DNA]</scope>
    <source>
        <strain evidence="1">Zhou-2022a</strain>
        <tissue evidence="1">Leaf</tissue>
    </source>
</reference>
<accession>A0AAW2BV86</accession>
<name>A0AAW2BV86_9ROSI</name>
<evidence type="ECO:0000313" key="2">
    <source>
        <dbReference type="Proteomes" id="UP001459277"/>
    </source>
</evidence>
<dbReference type="Gene3D" id="2.40.128.680">
    <property type="match status" value="1"/>
</dbReference>
<organism evidence="1 2">
    <name type="scientific">Lithocarpus litseifolius</name>
    <dbReference type="NCBI Taxonomy" id="425828"/>
    <lineage>
        <taxon>Eukaryota</taxon>
        <taxon>Viridiplantae</taxon>
        <taxon>Streptophyta</taxon>
        <taxon>Embryophyta</taxon>
        <taxon>Tracheophyta</taxon>
        <taxon>Spermatophyta</taxon>
        <taxon>Magnoliopsida</taxon>
        <taxon>eudicotyledons</taxon>
        <taxon>Gunneridae</taxon>
        <taxon>Pentapetalae</taxon>
        <taxon>rosids</taxon>
        <taxon>fabids</taxon>
        <taxon>Fagales</taxon>
        <taxon>Fagaceae</taxon>
        <taxon>Lithocarpus</taxon>
    </lineage>
</organism>
<dbReference type="PANTHER" id="PTHR47204:SF1">
    <property type="entry name" value="RIBONUCLEASE H2 SUBUNIT C"/>
    <property type="match status" value="1"/>
</dbReference>
<keyword evidence="2" id="KW-1185">Reference proteome</keyword>
<dbReference type="PANTHER" id="PTHR47204">
    <property type="entry name" value="OS02G0168900 PROTEIN"/>
    <property type="match status" value="1"/>
</dbReference>
<dbReference type="Pfam" id="PF08615">
    <property type="entry name" value="RNase_H2_suC"/>
    <property type="match status" value="1"/>
</dbReference>
<gene>
    <name evidence="1" type="ORF">SO802_029492</name>
</gene>
<dbReference type="EMBL" id="JAZDWU010000010">
    <property type="protein sequence ID" value="KAK9989253.1"/>
    <property type="molecule type" value="Genomic_DNA"/>
</dbReference>
<dbReference type="Proteomes" id="UP001459277">
    <property type="component" value="Unassembled WGS sequence"/>
</dbReference>
<dbReference type="AlphaFoldDB" id="A0AAW2BV86"/>
<dbReference type="CDD" id="cd09271">
    <property type="entry name" value="RNase_H2-C"/>
    <property type="match status" value="1"/>
</dbReference>
<comment type="caution">
    <text evidence="1">The sequence shown here is derived from an EMBL/GenBank/DDBJ whole genome shotgun (WGS) entry which is preliminary data.</text>
</comment>
<dbReference type="InterPro" id="IPR013924">
    <property type="entry name" value="RNase_H2_suC"/>
</dbReference>